<keyword evidence="4" id="KW-1185">Reference proteome</keyword>
<dbReference type="RefSeq" id="WP_141811235.1">
    <property type="nucleotide sequence ID" value="NZ_VFPG01000001.1"/>
</dbReference>
<dbReference type="Pfam" id="PF12680">
    <property type="entry name" value="SnoaL_2"/>
    <property type="match status" value="1"/>
</dbReference>
<dbReference type="Proteomes" id="UP000316331">
    <property type="component" value="Unassembled WGS sequence"/>
</dbReference>
<evidence type="ECO:0000259" key="2">
    <source>
        <dbReference type="Pfam" id="PF12680"/>
    </source>
</evidence>
<protein>
    <submittedName>
        <fullName evidence="3">Ketosteroid isomerase-like protein</fullName>
    </submittedName>
</protein>
<evidence type="ECO:0000313" key="3">
    <source>
        <dbReference type="EMBL" id="TQM33476.1"/>
    </source>
</evidence>
<organism evidence="3 4">
    <name type="scientific">Nocardia bhagyanarayanae</name>
    <dbReference type="NCBI Taxonomy" id="1215925"/>
    <lineage>
        <taxon>Bacteria</taxon>
        <taxon>Bacillati</taxon>
        <taxon>Actinomycetota</taxon>
        <taxon>Actinomycetes</taxon>
        <taxon>Mycobacteriales</taxon>
        <taxon>Nocardiaceae</taxon>
        <taxon>Nocardia</taxon>
    </lineage>
</organism>
<dbReference type="EMBL" id="VFPG01000001">
    <property type="protein sequence ID" value="TQM33476.1"/>
    <property type="molecule type" value="Genomic_DNA"/>
</dbReference>
<dbReference type="Gene3D" id="3.10.450.50">
    <property type="match status" value="1"/>
</dbReference>
<sequence>MRKRTNVAVVLSALTVMAGAMLAFVPSAAAGGPEQRAEEQTRALLNAFERKDLNAITEKIAQNATITVPLSFTGAPEPAGHFANKEEVLGYVSGVTTNFQTIRFTDLRITVTAKGETTFAQANGDFVTADGRPYRNVYIYRFDWKDGLMVHADEYANPITLCDIFENLNC</sequence>
<accession>A0A543FI71</accession>
<evidence type="ECO:0000256" key="1">
    <source>
        <dbReference type="SAM" id="SignalP"/>
    </source>
</evidence>
<dbReference type="SUPFAM" id="SSF54427">
    <property type="entry name" value="NTF2-like"/>
    <property type="match status" value="1"/>
</dbReference>
<evidence type="ECO:0000313" key="4">
    <source>
        <dbReference type="Proteomes" id="UP000316331"/>
    </source>
</evidence>
<dbReference type="GO" id="GO:0016853">
    <property type="term" value="F:isomerase activity"/>
    <property type="evidence" value="ECO:0007669"/>
    <property type="project" value="UniProtKB-KW"/>
</dbReference>
<keyword evidence="3" id="KW-0413">Isomerase</keyword>
<dbReference type="InterPro" id="IPR032710">
    <property type="entry name" value="NTF2-like_dom_sf"/>
</dbReference>
<feature type="chain" id="PRO_5021732412" evidence="1">
    <location>
        <begin position="30"/>
        <end position="170"/>
    </location>
</feature>
<gene>
    <name evidence="3" type="ORF">FB390_5206</name>
</gene>
<keyword evidence="1" id="KW-0732">Signal</keyword>
<feature type="signal peptide" evidence="1">
    <location>
        <begin position="1"/>
        <end position="29"/>
    </location>
</feature>
<dbReference type="OrthoDB" id="3436119at2"/>
<feature type="domain" description="SnoaL-like" evidence="2">
    <location>
        <begin position="42"/>
        <end position="151"/>
    </location>
</feature>
<reference evidence="3 4" key="1">
    <citation type="submission" date="2019-06" db="EMBL/GenBank/DDBJ databases">
        <title>Sequencing the genomes of 1000 actinobacteria strains.</title>
        <authorList>
            <person name="Klenk H.-P."/>
        </authorList>
    </citation>
    <scope>NUCLEOTIDE SEQUENCE [LARGE SCALE GENOMIC DNA]</scope>
    <source>
        <strain evidence="3 4">DSM 103495</strain>
    </source>
</reference>
<dbReference type="AlphaFoldDB" id="A0A543FI71"/>
<dbReference type="InterPro" id="IPR037401">
    <property type="entry name" value="SnoaL-like"/>
</dbReference>
<comment type="caution">
    <text evidence="3">The sequence shown here is derived from an EMBL/GenBank/DDBJ whole genome shotgun (WGS) entry which is preliminary data.</text>
</comment>
<proteinExistence type="predicted"/>
<name>A0A543FI71_9NOCA</name>